<protein>
    <recommendedName>
        <fullName evidence="2">Putative gamma-glutamylcyclotransferase</fullName>
    </recommendedName>
</protein>
<dbReference type="PANTHER" id="PTHR31544:SF2">
    <property type="entry name" value="AIG2-LIKE PROTEIN D"/>
    <property type="match status" value="1"/>
</dbReference>
<keyword evidence="5" id="KW-1185">Reference proteome</keyword>
<dbReference type="InterPro" id="IPR036568">
    <property type="entry name" value="GGCT-like_sf"/>
</dbReference>
<dbReference type="CDD" id="cd06661">
    <property type="entry name" value="GGCT_like"/>
    <property type="match status" value="1"/>
</dbReference>
<reference evidence="4 5" key="1">
    <citation type="journal article" date="2021" name="Mar. Drugs">
        <title>Genome Reduction and Secondary Metabolism of the Marine Sponge-Associated Cyanobacterium Leptothoe.</title>
        <authorList>
            <person name="Konstantinou D."/>
            <person name="Popin R.V."/>
            <person name="Fewer D.P."/>
            <person name="Sivonen K."/>
            <person name="Gkelis S."/>
        </authorList>
    </citation>
    <scope>NUCLEOTIDE SEQUENCE [LARGE SCALE GENOMIC DNA]</scope>
    <source>
        <strain evidence="4 5">TAU-MAC 1615</strain>
    </source>
</reference>
<dbReference type="EMBL" id="JADOER010000012">
    <property type="protein sequence ID" value="MBT9313227.1"/>
    <property type="molecule type" value="Genomic_DNA"/>
</dbReference>
<dbReference type="Pfam" id="PF06094">
    <property type="entry name" value="GGACT"/>
    <property type="match status" value="1"/>
</dbReference>
<keyword evidence="1" id="KW-0808">Transferase</keyword>
<evidence type="ECO:0000256" key="1">
    <source>
        <dbReference type="ARBA" id="ARBA00022679"/>
    </source>
</evidence>
<comment type="caution">
    <text evidence="4">The sequence shown here is derived from an EMBL/GenBank/DDBJ whole genome shotgun (WGS) entry which is preliminary data.</text>
</comment>
<evidence type="ECO:0000313" key="4">
    <source>
        <dbReference type="EMBL" id="MBT9313227.1"/>
    </source>
</evidence>
<evidence type="ECO:0000256" key="2">
    <source>
        <dbReference type="ARBA" id="ARBA00030602"/>
    </source>
</evidence>
<dbReference type="InterPro" id="IPR009288">
    <property type="entry name" value="AIG2-like_dom"/>
</dbReference>
<name>A0ABS5Y5V6_9CYAN</name>
<dbReference type="SUPFAM" id="SSF110857">
    <property type="entry name" value="Gamma-glutamyl cyclotransferase-like"/>
    <property type="match status" value="1"/>
</dbReference>
<accession>A0ABS5Y5V6</accession>
<dbReference type="Proteomes" id="UP001196661">
    <property type="component" value="Unassembled WGS sequence"/>
</dbReference>
<dbReference type="InterPro" id="IPR013024">
    <property type="entry name" value="GGCT-like"/>
</dbReference>
<evidence type="ECO:0000313" key="5">
    <source>
        <dbReference type="Proteomes" id="UP001196661"/>
    </source>
</evidence>
<evidence type="ECO:0000259" key="3">
    <source>
        <dbReference type="Pfam" id="PF06094"/>
    </source>
</evidence>
<sequence>MQRLFVYGTLGPGRPNEHVLSAIGGTWEKAMVQGYLRPQGWGAAMGYPGIVLDETGDEILGHVFCSEHLAAHWAELDEFEGEDYRRVVVNVKMQNDEMVEAYVYVLRDKG</sequence>
<organism evidence="4 5">
    <name type="scientific">Leptothoe kymatousa TAU-MAC 1615</name>
    <dbReference type="NCBI Taxonomy" id="2364775"/>
    <lineage>
        <taxon>Bacteria</taxon>
        <taxon>Bacillati</taxon>
        <taxon>Cyanobacteriota</taxon>
        <taxon>Cyanophyceae</taxon>
        <taxon>Nodosilineales</taxon>
        <taxon>Cymatolegaceae</taxon>
        <taxon>Leptothoe</taxon>
        <taxon>Leptothoe kymatousa</taxon>
    </lineage>
</organism>
<proteinExistence type="predicted"/>
<dbReference type="RefSeq" id="WP_215619124.1">
    <property type="nucleotide sequence ID" value="NZ_JADOER010000012.1"/>
</dbReference>
<feature type="domain" description="Gamma-glutamylcyclotransferase AIG2-like" evidence="3">
    <location>
        <begin position="4"/>
        <end position="108"/>
    </location>
</feature>
<dbReference type="InterPro" id="IPR045038">
    <property type="entry name" value="AIG2-like"/>
</dbReference>
<gene>
    <name evidence="4" type="ORF">IXB28_13510</name>
</gene>
<dbReference type="PANTHER" id="PTHR31544">
    <property type="entry name" value="AIG2-LIKE PROTEIN D"/>
    <property type="match status" value="1"/>
</dbReference>
<dbReference type="Gene3D" id="3.10.490.10">
    <property type="entry name" value="Gamma-glutamyl cyclotransferase-like"/>
    <property type="match status" value="1"/>
</dbReference>